<dbReference type="GO" id="GO:0022857">
    <property type="term" value="F:transmembrane transporter activity"/>
    <property type="evidence" value="ECO:0007669"/>
    <property type="project" value="InterPro"/>
</dbReference>
<keyword evidence="3" id="KW-1003">Cell membrane</keyword>
<evidence type="ECO:0000256" key="3">
    <source>
        <dbReference type="ARBA" id="ARBA00022475"/>
    </source>
</evidence>
<dbReference type="EMBL" id="JAJAQI010000004">
    <property type="protein sequence ID" value="MCB4820859.1"/>
    <property type="molecule type" value="Genomic_DNA"/>
</dbReference>
<feature type="transmembrane region" description="Helical" evidence="7">
    <location>
        <begin position="148"/>
        <end position="167"/>
    </location>
</feature>
<keyword evidence="6 7" id="KW-0472">Membrane</keyword>
<dbReference type="SUPFAM" id="SSF103473">
    <property type="entry name" value="MFS general substrate transporter"/>
    <property type="match status" value="1"/>
</dbReference>
<dbReference type="GO" id="GO:0005886">
    <property type="term" value="C:plasma membrane"/>
    <property type="evidence" value="ECO:0007669"/>
    <property type="project" value="UniProtKB-SubCell"/>
</dbReference>
<reference evidence="9" key="1">
    <citation type="submission" date="2021-10" db="EMBL/GenBank/DDBJ databases">
        <title>Roseicella aerolatum sp. nov., isolated from aerosols of e-waste dismantling site.</title>
        <authorList>
            <person name="Qin T."/>
        </authorList>
    </citation>
    <scope>NUCLEOTIDE SEQUENCE</scope>
    <source>
        <strain evidence="9">GB24</strain>
    </source>
</reference>
<dbReference type="AlphaFoldDB" id="A0A9X1IBK6"/>
<evidence type="ECO:0000256" key="6">
    <source>
        <dbReference type="ARBA" id="ARBA00023136"/>
    </source>
</evidence>
<dbReference type="Proteomes" id="UP001139311">
    <property type="component" value="Unassembled WGS sequence"/>
</dbReference>
<dbReference type="RefSeq" id="WP_226604715.1">
    <property type="nucleotide sequence ID" value="NZ_JAJAQI010000004.1"/>
</dbReference>
<keyword evidence="5 7" id="KW-1133">Transmembrane helix</keyword>
<name>A0A9X1IBK6_9PROT</name>
<evidence type="ECO:0000256" key="7">
    <source>
        <dbReference type="SAM" id="Phobius"/>
    </source>
</evidence>
<feature type="transmembrane region" description="Helical" evidence="7">
    <location>
        <begin position="179"/>
        <end position="199"/>
    </location>
</feature>
<gene>
    <name evidence="9" type="ORF">LHA35_03835</name>
</gene>
<comment type="caution">
    <text evidence="9">The sequence shown here is derived from an EMBL/GenBank/DDBJ whole genome shotgun (WGS) entry which is preliminary data.</text>
</comment>
<comment type="subcellular location">
    <subcellularLocation>
        <location evidence="1">Cell membrane</location>
        <topology evidence="1">Multi-pass membrane protein</topology>
    </subcellularLocation>
</comment>
<dbReference type="InterPro" id="IPR004638">
    <property type="entry name" value="EmrB-like"/>
</dbReference>
<dbReference type="PROSITE" id="PS50850">
    <property type="entry name" value="MFS"/>
    <property type="match status" value="1"/>
</dbReference>
<evidence type="ECO:0000313" key="9">
    <source>
        <dbReference type="EMBL" id="MCB4820859.1"/>
    </source>
</evidence>
<sequence>MSETGGADPAPPTLHGPRADPRLVAAIVASALFMQNLDSSAVTTALPAMARDLAVEPARLGAAITSYLVALTVFIPVSGWVADRFGAKRVFMAAIAVFTLASLLCGRATGLPELIGARILQGIGGAMMVPVARLLLLRQVRKEEMLSAMAWLTMPAMIGPISGPPLGGFLTDAFGWRSVFLINLPIGLLGLVLVAWKIPRVEPTNPGPPDVVGLFLLGTALALFMFGLETIGRGVVPPGLPQAGLVLGLMFGWAALRHCRRVARPALDLALLRIPTFHQSVLAGSLFRIGAGTSPFLVPMLLQVGFGKSASEAGLVSFATALGALAMKPLARPVLRRWGFRRVLIGGALLAAAGVAAAAAFTPAWPLPLIFALLAIGGLFRSLQFTALNTLAFADVPPGRLSAATSFSGTVQQLAPALGVVLATTVLEASALLAGRHGLAVPDFAAAFLVAAAVVAASAPFFARLAPEAGEAVSGHGVAPAKRVPAE</sequence>
<evidence type="ECO:0000256" key="5">
    <source>
        <dbReference type="ARBA" id="ARBA00022989"/>
    </source>
</evidence>
<dbReference type="InterPro" id="IPR011701">
    <property type="entry name" value="MFS"/>
</dbReference>
<dbReference type="InterPro" id="IPR020846">
    <property type="entry name" value="MFS_dom"/>
</dbReference>
<keyword evidence="10" id="KW-1185">Reference proteome</keyword>
<evidence type="ECO:0000313" key="10">
    <source>
        <dbReference type="Proteomes" id="UP001139311"/>
    </source>
</evidence>
<keyword evidence="2" id="KW-0813">Transport</keyword>
<dbReference type="PANTHER" id="PTHR23501:SF1">
    <property type="entry name" value="TRANSPORT PROTEIN HSRA-RELATED"/>
    <property type="match status" value="1"/>
</dbReference>
<evidence type="ECO:0000256" key="2">
    <source>
        <dbReference type="ARBA" id="ARBA00022448"/>
    </source>
</evidence>
<dbReference type="Pfam" id="PF07690">
    <property type="entry name" value="MFS_1"/>
    <property type="match status" value="2"/>
</dbReference>
<dbReference type="Gene3D" id="1.20.1720.10">
    <property type="entry name" value="Multidrug resistance protein D"/>
    <property type="match status" value="1"/>
</dbReference>
<feature type="transmembrane region" description="Helical" evidence="7">
    <location>
        <begin position="444"/>
        <end position="463"/>
    </location>
</feature>
<dbReference type="Gene3D" id="1.20.1250.20">
    <property type="entry name" value="MFS general substrate transporter like domains"/>
    <property type="match status" value="1"/>
</dbReference>
<feature type="transmembrane region" description="Helical" evidence="7">
    <location>
        <begin position="211"/>
        <end position="228"/>
    </location>
</feature>
<feature type="domain" description="Major facilitator superfamily (MFS) profile" evidence="8">
    <location>
        <begin position="24"/>
        <end position="470"/>
    </location>
</feature>
<evidence type="ECO:0000256" key="1">
    <source>
        <dbReference type="ARBA" id="ARBA00004651"/>
    </source>
</evidence>
<feature type="transmembrane region" description="Helical" evidence="7">
    <location>
        <begin position="240"/>
        <end position="259"/>
    </location>
</feature>
<dbReference type="CDD" id="cd17503">
    <property type="entry name" value="MFS_LmrB_MDR_like"/>
    <property type="match status" value="1"/>
</dbReference>
<feature type="transmembrane region" description="Helical" evidence="7">
    <location>
        <begin position="115"/>
        <end position="136"/>
    </location>
</feature>
<protein>
    <submittedName>
        <fullName evidence="9">Multidrug efflux MFS transporter</fullName>
    </submittedName>
</protein>
<dbReference type="PANTHER" id="PTHR23501">
    <property type="entry name" value="MAJOR FACILITATOR SUPERFAMILY"/>
    <property type="match status" value="1"/>
</dbReference>
<dbReference type="InterPro" id="IPR036259">
    <property type="entry name" value="MFS_trans_sf"/>
</dbReference>
<dbReference type="NCBIfam" id="TIGR00711">
    <property type="entry name" value="efflux_EmrB"/>
    <property type="match status" value="1"/>
</dbReference>
<feature type="transmembrane region" description="Helical" evidence="7">
    <location>
        <begin position="89"/>
        <end position="109"/>
    </location>
</feature>
<organism evidence="9 10">
    <name type="scientific">Roseicella aerolata</name>
    <dbReference type="NCBI Taxonomy" id="2883479"/>
    <lineage>
        <taxon>Bacteria</taxon>
        <taxon>Pseudomonadati</taxon>
        <taxon>Pseudomonadota</taxon>
        <taxon>Alphaproteobacteria</taxon>
        <taxon>Acetobacterales</taxon>
        <taxon>Roseomonadaceae</taxon>
        <taxon>Roseicella</taxon>
    </lineage>
</organism>
<keyword evidence="4 7" id="KW-0812">Transmembrane</keyword>
<evidence type="ECO:0000256" key="4">
    <source>
        <dbReference type="ARBA" id="ARBA00022692"/>
    </source>
</evidence>
<accession>A0A9X1IBK6</accession>
<feature type="transmembrane region" description="Helical" evidence="7">
    <location>
        <begin position="343"/>
        <end position="361"/>
    </location>
</feature>
<feature type="transmembrane region" description="Helical" evidence="7">
    <location>
        <begin position="367"/>
        <end position="393"/>
    </location>
</feature>
<proteinExistence type="predicted"/>
<feature type="transmembrane region" description="Helical" evidence="7">
    <location>
        <begin position="60"/>
        <end position="82"/>
    </location>
</feature>
<evidence type="ECO:0000259" key="8">
    <source>
        <dbReference type="PROSITE" id="PS50850"/>
    </source>
</evidence>